<dbReference type="Gene3D" id="3.30.500.10">
    <property type="entry name" value="MHC class I-like antigen recognition-like"/>
    <property type="match status" value="1"/>
</dbReference>
<reference evidence="5" key="3">
    <citation type="submission" date="2025-09" db="UniProtKB">
        <authorList>
            <consortium name="Ensembl"/>
        </authorList>
    </citation>
    <scope>IDENTIFICATION</scope>
</reference>
<dbReference type="GO" id="GO:0005615">
    <property type="term" value="C:extracellular space"/>
    <property type="evidence" value="ECO:0007669"/>
    <property type="project" value="TreeGrafter"/>
</dbReference>
<dbReference type="Ensembl" id="ENSONIT00000064138.1">
    <property type="protein sequence ID" value="ENSONIP00000064749.1"/>
    <property type="gene ID" value="ENSONIG00000037892.1"/>
</dbReference>
<dbReference type="InterPro" id="IPR013783">
    <property type="entry name" value="Ig-like_fold"/>
</dbReference>
<feature type="domain" description="Ig-like" evidence="4">
    <location>
        <begin position="204"/>
        <end position="295"/>
    </location>
</feature>
<evidence type="ECO:0000256" key="3">
    <source>
        <dbReference type="SAM" id="SignalP"/>
    </source>
</evidence>
<dbReference type="GO" id="GO:0006955">
    <property type="term" value="P:immune response"/>
    <property type="evidence" value="ECO:0007669"/>
    <property type="project" value="TreeGrafter"/>
</dbReference>
<dbReference type="InterPro" id="IPR050208">
    <property type="entry name" value="MHC_class-I_related"/>
</dbReference>
<organism evidence="5 6">
    <name type="scientific">Oreochromis niloticus</name>
    <name type="common">Nile tilapia</name>
    <name type="synonym">Tilapia nilotica</name>
    <dbReference type="NCBI Taxonomy" id="8128"/>
    <lineage>
        <taxon>Eukaryota</taxon>
        <taxon>Metazoa</taxon>
        <taxon>Chordata</taxon>
        <taxon>Craniata</taxon>
        <taxon>Vertebrata</taxon>
        <taxon>Euteleostomi</taxon>
        <taxon>Actinopterygii</taxon>
        <taxon>Neopterygii</taxon>
        <taxon>Teleostei</taxon>
        <taxon>Neoteleostei</taxon>
        <taxon>Acanthomorphata</taxon>
        <taxon>Ovalentaria</taxon>
        <taxon>Cichlomorphae</taxon>
        <taxon>Cichliformes</taxon>
        <taxon>Cichlidae</taxon>
        <taxon>African cichlids</taxon>
        <taxon>Pseudocrenilabrinae</taxon>
        <taxon>Oreochromini</taxon>
        <taxon>Oreochromis</taxon>
    </lineage>
</organism>
<dbReference type="Pfam" id="PF00129">
    <property type="entry name" value="MHC_I"/>
    <property type="match status" value="1"/>
</dbReference>
<dbReference type="InterPro" id="IPR011162">
    <property type="entry name" value="MHC_I/II-like_Ag-recog"/>
</dbReference>
<dbReference type="SUPFAM" id="SSF48726">
    <property type="entry name" value="Immunoglobulin"/>
    <property type="match status" value="1"/>
</dbReference>
<evidence type="ECO:0000256" key="1">
    <source>
        <dbReference type="ARBA" id="ARBA00023180"/>
    </source>
</evidence>
<keyword evidence="2" id="KW-0812">Transmembrane</keyword>
<dbReference type="Gene3D" id="2.60.40.10">
    <property type="entry name" value="Immunoglobulins"/>
    <property type="match status" value="1"/>
</dbReference>
<dbReference type="InterPro" id="IPR036179">
    <property type="entry name" value="Ig-like_dom_sf"/>
</dbReference>
<dbReference type="AlphaFoldDB" id="A0A669DZG0"/>
<name>A0A669DZG0_ORENI</name>
<dbReference type="PROSITE" id="PS50835">
    <property type="entry name" value="IG_LIKE"/>
    <property type="match status" value="1"/>
</dbReference>
<feature type="chain" id="PRO_5025388795" description="Ig-like domain-containing protein" evidence="3">
    <location>
        <begin position="20"/>
        <end position="379"/>
    </location>
</feature>
<feature type="signal peptide" evidence="3">
    <location>
        <begin position="1"/>
        <end position="19"/>
    </location>
</feature>
<evidence type="ECO:0000256" key="2">
    <source>
        <dbReference type="SAM" id="Phobius"/>
    </source>
</evidence>
<dbReference type="InParanoid" id="A0A669DZG0"/>
<keyword evidence="3" id="KW-0732">Signal</keyword>
<evidence type="ECO:0000313" key="5">
    <source>
        <dbReference type="Ensembl" id="ENSONIP00000064749.1"/>
    </source>
</evidence>
<dbReference type="Pfam" id="PF07654">
    <property type="entry name" value="C1-set"/>
    <property type="match status" value="1"/>
</dbReference>
<keyword evidence="2" id="KW-0472">Membrane</keyword>
<evidence type="ECO:0000313" key="6">
    <source>
        <dbReference type="Proteomes" id="UP000005207"/>
    </source>
</evidence>
<dbReference type="GeneTree" id="ENSGT01120000271828"/>
<dbReference type="SMART" id="SM00407">
    <property type="entry name" value="IGc1"/>
    <property type="match status" value="1"/>
</dbReference>
<dbReference type="FunFam" id="2.60.40.10:FF:000943">
    <property type="entry name" value="Classical MHC class I molecule, alpha-chain"/>
    <property type="match status" value="1"/>
</dbReference>
<dbReference type="PANTHER" id="PTHR16675:SF237">
    <property type="entry name" value="MHC CLASS I ANTIGEN TRANSCRIPT VARIANT 1-RELATED"/>
    <property type="match status" value="1"/>
</dbReference>
<feature type="transmembrane region" description="Helical" evidence="2">
    <location>
        <begin position="312"/>
        <end position="336"/>
    </location>
</feature>
<reference evidence="5" key="2">
    <citation type="submission" date="2025-08" db="UniProtKB">
        <authorList>
            <consortium name="Ensembl"/>
        </authorList>
    </citation>
    <scope>IDENTIFICATION</scope>
</reference>
<dbReference type="PANTHER" id="PTHR16675">
    <property type="entry name" value="MHC CLASS I-RELATED"/>
    <property type="match status" value="1"/>
</dbReference>
<protein>
    <recommendedName>
        <fullName evidence="4">Ig-like domain-containing protein</fullName>
    </recommendedName>
</protein>
<dbReference type="SUPFAM" id="SSF54452">
    <property type="entry name" value="MHC antigen-recognition domain"/>
    <property type="match status" value="1"/>
</dbReference>
<gene>
    <name evidence="5" type="primary">LOC102079388</name>
</gene>
<keyword evidence="2" id="KW-1133">Transmembrane helix</keyword>
<evidence type="ECO:0000259" key="4">
    <source>
        <dbReference type="PROSITE" id="PS50835"/>
    </source>
</evidence>
<dbReference type="InterPro" id="IPR011161">
    <property type="entry name" value="MHC_I-like_Ag-recog"/>
</dbReference>
<dbReference type="Proteomes" id="UP000005207">
    <property type="component" value="Linkage group LG22"/>
</dbReference>
<dbReference type="InterPro" id="IPR037055">
    <property type="entry name" value="MHC_I-like_Ag-recog_sf"/>
</dbReference>
<proteinExistence type="predicted"/>
<keyword evidence="1" id="KW-0325">Glycoprotein</keyword>
<dbReference type="InterPro" id="IPR003597">
    <property type="entry name" value="Ig_C1-set"/>
</dbReference>
<reference evidence="6" key="1">
    <citation type="submission" date="2012-01" db="EMBL/GenBank/DDBJ databases">
        <title>The Genome Sequence of Oreochromis niloticus (Nile Tilapia).</title>
        <authorList>
            <consortium name="Broad Institute Genome Assembly Team"/>
            <consortium name="Broad Institute Sequencing Platform"/>
            <person name="Di Palma F."/>
            <person name="Johnson J."/>
            <person name="Lander E.S."/>
            <person name="Lindblad-Toh K."/>
        </authorList>
    </citation>
    <scope>NUCLEOTIDE SEQUENCE [LARGE SCALE GENOMIC DNA]</scope>
</reference>
<keyword evidence="6" id="KW-1185">Reference proteome</keyword>
<dbReference type="GO" id="GO:0009897">
    <property type="term" value="C:external side of plasma membrane"/>
    <property type="evidence" value="ECO:0007669"/>
    <property type="project" value="TreeGrafter"/>
</dbReference>
<sequence length="379" mass="43979">MRIICFYLCFFFFYSTSSAVKHSLQYLVTASSGVPNIPEFMGAVVLDNIHMVYCDSINKILEPRQNWVKEMFENDTELLEIYTRKCTVILPQNLGNRISSLKEQFQSEGVHILQMREGCEWDEKTGEVTGFLQYGYNGEDFVEFDLKTLTWIALKPEAAITKQRWDADSVRTKLNEDFLTNIYPQWMKMFLSYGKRSLQRTVLPSVSLLQKTSSSPVSCHATGFYPQRAMMFWRKDGEEIHESVVHGELFSNNDGTFQLSVDLNVSSVRSEDWKRYDCVFQISGVKMGRDDSIVTKLDEAVIWTNWEKPTNIMTFISAALVLLAFIIIAAVAFVIYKRKKGEKSYLRKYCVSFLHQCSYPYCQVCFLKINKGRMLYMQQ</sequence>
<dbReference type="InterPro" id="IPR007110">
    <property type="entry name" value="Ig-like_dom"/>
</dbReference>
<accession>A0A669DZG0</accession>